<reference evidence="1 2" key="1">
    <citation type="submission" date="2019-02" db="EMBL/GenBank/DDBJ databases">
        <title>Deep-cultivation of Planctomycetes and their phenomic and genomic characterization uncovers novel biology.</title>
        <authorList>
            <person name="Wiegand S."/>
            <person name="Jogler M."/>
            <person name="Boedeker C."/>
            <person name="Pinto D."/>
            <person name="Vollmers J."/>
            <person name="Rivas-Marin E."/>
            <person name="Kohn T."/>
            <person name="Peeters S.H."/>
            <person name="Heuer A."/>
            <person name="Rast P."/>
            <person name="Oberbeckmann S."/>
            <person name="Bunk B."/>
            <person name="Jeske O."/>
            <person name="Meyerdierks A."/>
            <person name="Storesund J.E."/>
            <person name="Kallscheuer N."/>
            <person name="Luecker S."/>
            <person name="Lage O.M."/>
            <person name="Pohl T."/>
            <person name="Merkel B.J."/>
            <person name="Hornburger P."/>
            <person name="Mueller R.-W."/>
            <person name="Bruemmer F."/>
            <person name="Labrenz M."/>
            <person name="Spormann A.M."/>
            <person name="Op Den Camp H."/>
            <person name="Overmann J."/>
            <person name="Amann R."/>
            <person name="Jetten M.S.M."/>
            <person name="Mascher T."/>
            <person name="Medema M.H."/>
            <person name="Devos D.P."/>
            <person name="Kaster A.-K."/>
            <person name="Ovreas L."/>
            <person name="Rohde M."/>
            <person name="Galperin M.Y."/>
            <person name="Jogler C."/>
        </authorList>
    </citation>
    <scope>NUCLEOTIDE SEQUENCE [LARGE SCALE GENOMIC DNA]</scope>
    <source>
        <strain evidence="1 2">KOR42</strain>
    </source>
</reference>
<sequence>MNKIRDILREATGRIGDHRLAEAVNGVYESSSSRETILLTKDFWDRLTTNTWPQETLRFFASGWHDLHQSAFFVAGLQVRLQRDAASWSPEHLPDLIHASSELAEIISEDTGVDGTPHDELYRNFARSLTGDDLWSLDRYTVPACKTFRIYVRESRLSAPISNAILAVAASEQWNTAEYSLCSQLMKNWQPSEAVHHCRLDLEYVDVHAGETELGHLLHALNAWRFFLKTDPTADQISDVSTIFQHHIDQVKLAYLGLHHVLDNTKFH</sequence>
<evidence type="ECO:0008006" key="3">
    <source>
        <dbReference type="Google" id="ProtNLM"/>
    </source>
</evidence>
<dbReference type="OrthoDB" id="741428at2"/>
<dbReference type="RefSeq" id="WP_146511081.1">
    <property type="nucleotide sequence ID" value="NZ_SIHI01000014.1"/>
</dbReference>
<evidence type="ECO:0000313" key="1">
    <source>
        <dbReference type="EMBL" id="TWT50095.1"/>
    </source>
</evidence>
<dbReference type="EMBL" id="SIHI01000014">
    <property type="protein sequence ID" value="TWT50095.1"/>
    <property type="molecule type" value="Genomic_DNA"/>
</dbReference>
<comment type="caution">
    <text evidence="1">The sequence shown here is derived from an EMBL/GenBank/DDBJ whole genome shotgun (WGS) entry which is preliminary data.</text>
</comment>
<dbReference type="AlphaFoldDB" id="A0A5C5WJ18"/>
<accession>A0A5C5WJ18</accession>
<evidence type="ECO:0000313" key="2">
    <source>
        <dbReference type="Proteomes" id="UP000317243"/>
    </source>
</evidence>
<gene>
    <name evidence="1" type="ORF">KOR42_36410</name>
</gene>
<dbReference type="InterPro" id="IPR016084">
    <property type="entry name" value="Haem_Oase-like_multi-hlx"/>
</dbReference>
<proteinExistence type="predicted"/>
<keyword evidence="2" id="KW-1185">Reference proteome</keyword>
<dbReference type="Proteomes" id="UP000317243">
    <property type="component" value="Unassembled WGS sequence"/>
</dbReference>
<name>A0A5C5WJ18_9PLAN</name>
<organism evidence="1 2">
    <name type="scientific">Thalassoglobus neptunius</name>
    <dbReference type="NCBI Taxonomy" id="1938619"/>
    <lineage>
        <taxon>Bacteria</taxon>
        <taxon>Pseudomonadati</taxon>
        <taxon>Planctomycetota</taxon>
        <taxon>Planctomycetia</taxon>
        <taxon>Planctomycetales</taxon>
        <taxon>Planctomycetaceae</taxon>
        <taxon>Thalassoglobus</taxon>
    </lineage>
</organism>
<dbReference type="Gene3D" id="1.20.910.10">
    <property type="entry name" value="Heme oxygenase-like"/>
    <property type="match status" value="1"/>
</dbReference>
<protein>
    <recommendedName>
        <fullName evidence="3">TENA/THI-4/PQQC family protein</fullName>
    </recommendedName>
</protein>